<protein>
    <submittedName>
        <fullName evidence="2">Uncharacterized protein</fullName>
    </submittedName>
</protein>
<reference evidence="2 3" key="2">
    <citation type="submission" date="2015-05" db="EMBL/GenBank/DDBJ databases">
        <authorList>
            <person name="Morales-Cruz A."/>
            <person name="Amrine K.C."/>
            <person name="Cantu D."/>
        </authorList>
    </citation>
    <scope>NUCLEOTIDE SEQUENCE [LARGE SCALE GENOMIC DNA]</scope>
    <source>
        <strain evidence="2">UCRPC4</strain>
    </source>
</reference>
<feature type="compositionally biased region" description="Low complexity" evidence="1">
    <location>
        <begin position="18"/>
        <end position="30"/>
    </location>
</feature>
<gene>
    <name evidence="2" type="ORF">UCRPC4_g00920</name>
</gene>
<evidence type="ECO:0000313" key="3">
    <source>
        <dbReference type="Proteomes" id="UP000053317"/>
    </source>
</evidence>
<organism evidence="2 3">
    <name type="scientific">Phaeomoniella chlamydospora</name>
    <name type="common">Phaeoacremonium chlamydosporum</name>
    <dbReference type="NCBI Taxonomy" id="158046"/>
    <lineage>
        <taxon>Eukaryota</taxon>
        <taxon>Fungi</taxon>
        <taxon>Dikarya</taxon>
        <taxon>Ascomycota</taxon>
        <taxon>Pezizomycotina</taxon>
        <taxon>Eurotiomycetes</taxon>
        <taxon>Chaetothyriomycetidae</taxon>
        <taxon>Phaeomoniellales</taxon>
        <taxon>Phaeomoniellaceae</taxon>
        <taxon>Phaeomoniella</taxon>
    </lineage>
</organism>
<dbReference type="AlphaFoldDB" id="A0A0G2F065"/>
<reference evidence="2 3" key="1">
    <citation type="submission" date="2015-05" db="EMBL/GenBank/DDBJ databases">
        <title>Distinctive expansion of gene families associated with plant cell wall degradation and secondary metabolism in the genomes of grapevine trunk pathogens.</title>
        <authorList>
            <person name="Lawrence D.P."/>
            <person name="Travadon R."/>
            <person name="Rolshausen P.E."/>
            <person name="Baumgartner K."/>
        </authorList>
    </citation>
    <scope>NUCLEOTIDE SEQUENCE [LARGE SCALE GENOMIC DNA]</scope>
    <source>
        <strain evidence="2">UCRPC4</strain>
    </source>
</reference>
<evidence type="ECO:0000313" key="2">
    <source>
        <dbReference type="EMBL" id="KKY27686.1"/>
    </source>
</evidence>
<accession>A0A0G2F065</accession>
<name>A0A0G2F065_PHACM</name>
<keyword evidence="3" id="KW-1185">Reference proteome</keyword>
<feature type="region of interest" description="Disordered" evidence="1">
    <location>
        <begin position="1"/>
        <end position="30"/>
    </location>
</feature>
<comment type="caution">
    <text evidence="2">The sequence shown here is derived from an EMBL/GenBank/DDBJ whole genome shotgun (WGS) entry which is preliminary data.</text>
</comment>
<dbReference type="Proteomes" id="UP000053317">
    <property type="component" value="Unassembled WGS sequence"/>
</dbReference>
<sequence>MDCQKAADPSIEHRSLTSRRSTVSSASSVSSNSLRRWRTFSIFGGDNPKEPYLDFSCLHERQLSYSDLPKAVPRQKQPCVDCQMTDLRQHIDQEVVDEADRLWPKVRKDRKARGLPKKEWLAAEAYENFLAEERGDGKQLAYFVMRKWDQDLREFGVLTGIAPVSPPGSIASTPDSASR</sequence>
<proteinExistence type="predicted"/>
<evidence type="ECO:0000256" key="1">
    <source>
        <dbReference type="SAM" id="MobiDB-lite"/>
    </source>
</evidence>
<dbReference type="EMBL" id="LCWF01000022">
    <property type="protein sequence ID" value="KKY27686.1"/>
    <property type="molecule type" value="Genomic_DNA"/>
</dbReference>